<keyword evidence="3" id="KW-1185">Reference proteome</keyword>
<feature type="compositionally biased region" description="Basic and acidic residues" evidence="1">
    <location>
        <begin position="154"/>
        <end position="163"/>
    </location>
</feature>
<feature type="region of interest" description="Disordered" evidence="1">
    <location>
        <begin position="191"/>
        <end position="227"/>
    </location>
</feature>
<feature type="compositionally biased region" description="Polar residues" evidence="1">
    <location>
        <begin position="215"/>
        <end position="227"/>
    </location>
</feature>
<sequence length="227" mass="25849">MSAPSDPRFGRHARHDRLDDRGRSIPEVCHDTERSMSECSREGCRYVGNGPDVRRQMYGPSSIFASAERHVDRPEITVSNGLHRRVETPASRFMPFSRPISTSSRDRYWGGEENPELTTSYIEYANDSGPFGDLETLVGRSSSVRATQRPVSRPRQDARYDPDARYAIRSTRRQRDTESWAELNDGILSFDEDIDMSTSAQRSAYSRQRSGSEYDGTSNSPQIRRES</sequence>
<evidence type="ECO:0000313" key="2">
    <source>
        <dbReference type="EMBL" id="KXT11792.1"/>
    </source>
</evidence>
<organism evidence="2 3">
    <name type="scientific">Pseudocercospora musae</name>
    <dbReference type="NCBI Taxonomy" id="113226"/>
    <lineage>
        <taxon>Eukaryota</taxon>
        <taxon>Fungi</taxon>
        <taxon>Dikarya</taxon>
        <taxon>Ascomycota</taxon>
        <taxon>Pezizomycotina</taxon>
        <taxon>Dothideomycetes</taxon>
        <taxon>Dothideomycetidae</taxon>
        <taxon>Mycosphaerellales</taxon>
        <taxon>Mycosphaerellaceae</taxon>
        <taxon>Pseudocercospora</taxon>
    </lineage>
</organism>
<dbReference type="EMBL" id="LFZO01000182">
    <property type="protein sequence ID" value="KXT11792.1"/>
    <property type="molecule type" value="Genomic_DNA"/>
</dbReference>
<reference evidence="2 3" key="1">
    <citation type="submission" date="2015-07" db="EMBL/GenBank/DDBJ databases">
        <title>Comparative genomics of the Sigatoka disease complex on banana suggests a link between parallel evolutionary changes in Pseudocercospora fijiensis and Pseudocercospora eumusae and increased virulence on the banana host.</title>
        <authorList>
            <person name="Chang T.-C."/>
            <person name="Salvucci A."/>
            <person name="Crous P.W."/>
            <person name="Stergiopoulos I."/>
        </authorList>
    </citation>
    <scope>NUCLEOTIDE SEQUENCE [LARGE SCALE GENOMIC DNA]</scope>
    <source>
        <strain evidence="2 3">CBS 116634</strain>
    </source>
</reference>
<feature type="compositionally biased region" description="Basic and acidic residues" evidence="1">
    <location>
        <begin position="16"/>
        <end position="34"/>
    </location>
</feature>
<protein>
    <submittedName>
        <fullName evidence="2">Uncharacterized protein</fullName>
    </submittedName>
</protein>
<proteinExistence type="predicted"/>
<name>A0A139IB54_9PEZI</name>
<evidence type="ECO:0000313" key="3">
    <source>
        <dbReference type="Proteomes" id="UP000073492"/>
    </source>
</evidence>
<feature type="compositionally biased region" description="Low complexity" evidence="1">
    <location>
        <begin position="197"/>
        <end position="211"/>
    </location>
</feature>
<feature type="region of interest" description="Disordered" evidence="1">
    <location>
        <begin position="141"/>
        <end position="163"/>
    </location>
</feature>
<dbReference type="Proteomes" id="UP000073492">
    <property type="component" value="Unassembled WGS sequence"/>
</dbReference>
<feature type="region of interest" description="Disordered" evidence="1">
    <location>
        <begin position="1"/>
        <end position="34"/>
    </location>
</feature>
<dbReference type="AlphaFoldDB" id="A0A139IB54"/>
<evidence type="ECO:0000256" key="1">
    <source>
        <dbReference type="SAM" id="MobiDB-lite"/>
    </source>
</evidence>
<accession>A0A139IB54</accession>
<dbReference type="OrthoDB" id="10486742at2759"/>
<gene>
    <name evidence="2" type="ORF">AC579_9227</name>
</gene>
<comment type="caution">
    <text evidence="2">The sequence shown here is derived from an EMBL/GenBank/DDBJ whole genome shotgun (WGS) entry which is preliminary data.</text>
</comment>
<feature type="compositionally biased region" description="Polar residues" evidence="1">
    <location>
        <begin position="141"/>
        <end position="150"/>
    </location>
</feature>